<keyword evidence="4 6" id="KW-0472">Membrane</keyword>
<dbReference type="InterPro" id="IPR005829">
    <property type="entry name" value="Sugar_transporter_CS"/>
</dbReference>
<evidence type="ECO:0000256" key="5">
    <source>
        <dbReference type="SAM" id="MobiDB-lite"/>
    </source>
</evidence>
<evidence type="ECO:0000256" key="4">
    <source>
        <dbReference type="ARBA" id="ARBA00023136"/>
    </source>
</evidence>
<evidence type="ECO:0000259" key="7">
    <source>
        <dbReference type="PROSITE" id="PS50850"/>
    </source>
</evidence>
<keyword evidence="3 6" id="KW-1133">Transmembrane helix</keyword>
<dbReference type="Proteomes" id="UP000246740">
    <property type="component" value="Unassembled WGS sequence"/>
</dbReference>
<reference evidence="8 9" key="1">
    <citation type="journal article" date="2018" name="Mol. Biol. Evol.">
        <title>Broad Genomic Sampling Reveals a Smut Pathogenic Ancestry of the Fungal Clade Ustilaginomycotina.</title>
        <authorList>
            <person name="Kijpornyongpan T."/>
            <person name="Mondo S.J."/>
            <person name="Barry K."/>
            <person name="Sandor L."/>
            <person name="Lee J."/>
            <person name="Lipzen A."/>
            <person name="Pangilinan J."/>
            <person name="LaButti K."/>
            <person name="Hainaut M."/>
            <person name="Henrissat B."/>
            <person name="Grigoriev I.V."/>
            <person name="Spatafora J.W."/>
            <person name="Aime M.C."/>
        </authorList>
    </citation>
    <scope>NUCLEOTIDE SEQUENCE [LARGE SCALE GENOMIC DNA]</scope>
    <source>
        <strain evidence="8 9">MCA 3645</strain>
    </source>
</reference>
<sequence>MNMTRHASLSDLRRSTLSSRKLSSFLARPKLSFFTRTVLSLLAISGNTVLATFLNGALTVALPSIAKDIDMSPDLLSWPLSMFSLVSGALLLFSGAMADAFGRRNVFLFGSAVFAAVALVTSFMQTGEGLIACCAGLGLGAAILIPAGVGILGSSIPEGKLKNRSFALLGAAQPIGFIVGLVLGGLLSTNWRIIFWILCGFAIAFGVCAYLALPHEGEELIPSRNSSMVNLTIHAAGPGEQSSESAANATGNMDSIGGLPTSSAMTPASVSTATVNTVGLGSTGAPSMNRALRLKTFDWFGSVMSTGGLVMLTFALADAESAPQGWRTSYVIALLPTSITLLVAFLSWQRYLEKRQRIYELGGNAASTAPTRNATFFKAPPTTPLLPPAIWRAPKFGAVLSVIFLAWLSFNVMSYLSTLVFQEVQQISAAKTSVLFMPMVGAGLTLNVISGYVVGRVNASYLIVVGAALGAAACVIMSAGVGTQTPYYKGMLWVMILQVGPDIFFPAGNLYACKSVGRQHQALAGSLFNTTVRLSTSLGLAISSSIANSVTKKHASAYPSSSLTRRSFGLEGLQVDSSMIVALLKRAGAGAVSGNSSSSSSDGDDNSIQASREALLLGYQAASWFCFACSCMAIVVAVVYLRSIGIVGGMEAKSEDSAAPTAPNSPRLTPVSRPDEFELKHVASANERRLADAATSQRR</sequence>
<dbReference type="InterPro" id="IPR020846">
    <property type="entry name" value="MFS_dom"/>
</dbReference>
<dbReference type="InterPro" id="IPR011701">
    <property type="entry name" value="MFS"/>
</dbReference>
<proteinExistence type="predicted"/>
<organism evidence="8 9">
    <name type="scientific">Testicularia cyperi</name>
    <dbReference type="NCBI Taxonomy" id="1882483"/>
    <lineage>
        <taxon>Eukaryota</taxon>
        <taxon>Fungi</taxon>
        <taxon>Dikarya</taxon>
        <taxon>Basidiomycota</taxon>
        <taxon>Ustilaginomycotina</taxon>
        <taxon>Ustilaginomycetes</taxon>
        <taxon>Ustilaginales</taxon>
        <taxon>Anthracoideaceae</taxon>
        <taxon>Testicularia</taxon>
    </lineage>
</organism>
<name>A0A317XLP6_9BASI</name>
<feature type="transmembrane region" description="Helical" evidence="6">
    <location>
        <begin position="297"/>
        <end position="317"/>
    </location>
</feature>
<feature type="transmembrane region" description="Helical" evidence="6">
    <location>
        <begin position="193"/>
        <end position="213"/>
    </location>
</feature>
<dbReference type="GO" id="GO:0016020">
    <property type="term" value="C:membrane"/>
    <property type="evidence" value="ECO:0007669"/>
    <property type="project" value="UniProtKB-SubCell"/>
</dbReference>
<feature type="transmembrane region" description="Helical" evidence="6">
    <location>
        <begin position="129"/>
        <end position="154"/>
    </location>
</feature>
<feature type="region of interest" description="Disordered" evidence="5">
    <location>
        <begin position="652"/>
        <end position="675"/>
    </location>
</feature>
<dbReference type="PROSITE" id="PS50850">
    <property type="entry name" value="MFS"/>
    <property type="match status" value="1"/>
</dbReference>
<protein>
    <recommendedName>
        <fullName evidence="7">Major facilitator superfamily (MFS) profile domain-containing protein</fullName>
    </recommendedName>
</protein>
<dbReference type="OrthoDB" id="440755at2759"/>
<dbReference type="PROSITE" id="PS00216">
    <property type="entry name" value="SUGAR_TRANSPORT_1"/>
    <property type="match status" value="1"/>
</dbReference>
<dbReference type="GO" id="GO:0022857">
    <property type="term" value="F:transmembrane transporter activity"/>
    <property type="evidence" value="ECO:0007669"/>
    <property type="project" value="InterPro"/>
</dbReference>
<evidence type="ECO:0000313" key="8">
    <source>
        <dbReference type="EMBL" id="PWY99234.1"/>
    </source>
</evidence>
<dbReference type="PANTHER" id="PTHR42718">
    <property type="entry name" value="MAJOR FACILITATOR SUPERFAMILY MULTIDRUG TRANSPORTER MFSC"/>
    <property type="match status" value="1"/>
</dbReference>
<evidence type="ECO:0000256" key="3">
    <source>
        <dbReference type="ARBA" id="ARBA00022989"/>
    </source>
</evidence>
<dbReference type="EMBL" id="KZ819196">
    <property type="protein sequence ID" value="PWY99234.1"/>
    <property type="molecule type" value="Genomic_DNA"/>
</dbReference>
<accession>A0A317XLP6</accession>
<evidence type="ECO:0000256" key="1">
    <source>
        <dbReference type="ARBA" id="ARBA00004141"/>
    </source>
</evidence>
<dbReference type="PANTHER" id="PTHR42718:SF10">
    <property type="entry name" value="TRANSPORTER, PUTATIVE (AFU_ORTHOLOGUE AFUA_8G06760)-RELATED"/>
    <property type="match status" value="1"/>
</dbReference>
<dbReference type="InterPro" id="IPR036259">
    <property type="entry name" value="MFS_trans_sf"/>
</dbReference>
<feature type="transmembrane region" description="Helical" evidence="6">
    <location>
        <begin position="621"/>
        <end position="641"/>
    </location>
</feature>
<keyword evidence="9" id="KW-1185">Reference proteome</keyword>
<dbReference type="AlphaFoldDB" id="A0A317XLP6"/>
<feature type="transmembrane region" description="Helical" evidence="6">
    <location>
        <begin position="105"/>
        <end position="123"/>
    </location>
</feature>
<dbReference type="FunCoup" id="A0A317XLP6">
    <property type="interactions" value="16"/>
</dbReference>
<gene>
    <name evidence="8" type="ORF">BCV70DRAFT_163676</name>
</gene>
<dbReference type="STRING" id="1882483.A0A317XLP6"/>
<evidence type="ECO:0000256" key="2">
    <source>
        <dbReference type="ARBA" id="ARBA00022692"/>
    </source>
</evidence>
<dbReference type="SUPFAM" id="SSF103473">
    <property type="entry name" value="MFS general substrate transporter"/>
    <property type="match status" value="2"/>
</dbReference>
<dbReference type="Pfam" id="PF07690">
    <property type="entry name" value="MFS_1"/>
    <property type="match status" value="2"/>
</dbReference>
<feature type="transmembrane region" description="Helical" evidence="6">
    <location>
        <begin position="329"/>
        <end position="348"/>
    </location>
</feature>
<evidence type="ECO:0000313" key="9">
    <source>
        <dbReference type="Proteomes" id="UP000246740"/>
    </source>
</evidence>
<feature type="transmembrane region" description="Helical" evidence="6">
    <location>
        <begin position="396"/>
        <end position="416"/>
    </location>
</feature>
<feature type="transmembrane region" description="Helical" evidence="6">
    <location>
        <begin position="75"/>
        <end position="93"/>
    </location>
</feature>
<feature type="transmembrane region" description="Helical" evidence="6">
    <location>
        <begin position="461"/>
        <end position="481"/>
    </location>
</feature>
<feature type="domain" description="Major facilitator superfamily (MFS) profile" evidence="7">
    <location>
        <begin position="40"/>
        <end position="590"/>
    </location>
</feature>
<dbReference type="InParanoid" id="A0A317XLP6"/>
<feature type="transmembrane region" description="Helical" evidence="6">
    <location>
        <begin position="436"/>
        <end position="454"/>
    </location>
</feature>
<evidence type="ECO:0000256" key="6">
    <source>
        <dbReference type="SAM" id="Phobius"/>
    </source>
</evidence>
<keyword evidence="2 6" id="KW-0812">Transmembrane</keyword>
<dbReference type="Gene3D" id="1.20.1250.20">
    <property type="entry name" value="MFS general substrate transporter like domains"/>
    <property type="match status" value="2"/>
</dbReference>
<comment type="subcellular location">
    <subcellularLocation>
        <location evidence="1">Membrane</location>
        <topology evidence="1">Multi-pass membrane protein</topology>
    </subcellularLocation>
</comment>
<feature type="transmembrane region" description="Helical" evidence="6">
    <location>
        <begin position="166"/>
        <end position="187"/>
    </location>
</feature>